<feature type="non-terminal residue" evidence="1">
    <location>
        <position position="103"/>
    </location>
</feature>
<protein>
    <submittedName>
        <fullName evidence="1">Uncharacterized protein</fullName>
    </submittedName>
</protein>
<reference evidence="1" key="2">
    <citation type="submission" date="2016-06" db="EMBL/GenBank/DDBJ databases">
        <title>The genome of a short-lived fish provides insights into sex chromosome evolution and the genetic control of aging.</title>
        <authorList>
            <person name="Reichwald K."/>
            <person name="Felder M."/>
            <person name="Petzold A."/>
            <person name="Koch P."/>
            <person name="Groth M."/>
            <person name="Platzer M."/>
        </authorList>
    </citation>
    <scope>NUCLEOTIDE SEQUENCE</scope>
    <source>
        <tissue evidence="1">Brain</tissue>
    </source>
</reference>
<reference evidence="1" key="1">
    <citation type="submission" date="2016-05" db="EMBL/GenBank/DDBJ databases">
        <authorList>
            <person name="Lavstsen T."/>
            <person name="Jespersen J.S."/>
        </authorList>
    </citation>
    <scope>NUCLEOTIDE SEQUENCE</scope>
    <source>
        <tissue evidence="1">Brain</tissue>
    </source>
</reference>
<gene>
    <name evidence="1" type="primary">ASB9</name>
</gene>
<evidence type="ECO:0000313" key="1">
    <source>
        <dbReference type="EMBL" id="SBR99843.1"/>
    </source>
</evidence>
<organism evidence="1">
    <name type="scientific">Nothobranchius rachovii</name>
    <name type="common">bluefin notho</name>
    <dbReference type="NCBI Taxonomy" id="451742"/>
    <lineage>
        <taxon>Eukaryota</taxon>
        <taxon>Metazoa</taxon>
        <taxon>Chordata</taxon>
        <taxon>Craniata</taxon>
        <taxon>Vertebrata</taxon>
        <taxon>Euteleostomi</taxon>
        <taxon>Actinopterygii</taxon>
        <taxon>Neopterygii</taxon>
        <taxon>Teleostei</taxon>
        <taxon>Neoteleostei</taxon>
        <taxon>Acanthomorphata</taxon>
        <taxon>Ovalentaria</taxon>
        <taxon>Atherinomorphae</taxon>
        <taxon>Cyprinodontiformes</taxon>
        <taxon>Nothobranchiidae</taxon>
        <taxon>Nothobranchius</taxon>
    </lineage>
</organism>
<accession>A0A1A8R322</accession>
<dbReference type="AlphaFoldDB" id="A0A1A8R322"/>
<dbReference type="EMBL" id="HAEH01014358">
    <property type="protein sequence ID" value="SBR99843.1"/>
    <property type="molecule type" value="Transcribed_RNA"/>
</dbReference>
<proteinExistence type="predicted"/>
<name>A0A1A8R322_9TELE</name>
<feature type="non-terminal residue" evidence="1">
    <location>
        <position position="1"/>
    </location>
</feature>
<sequence length="103" mass="12303">SSQFRNLCFSQMISTWVQQRHTGKLYAISTHKWKRWSRRCFPEVHPTLRPSYVLKKSSHLRKKDRINNCNNSVRVTGNLICHAVGMFRTQICRLPRMTRGRSW</sequence>